<dbReference type="InterPro" id="IPR029058">
    <property type="entry name" value="AB_hydrolase_fold"/>
</dbReference>
<dbReference type="GO" id="GO:0016787">
    <property type="term" value="F:hydrolase activity"/>
    <property type="evidence" value="ECO:0007669"/>
    <property type="project" value="UniProtKB-KW"/>
</dbReference>
<feature type="region of interest" description="Disordered" evidence="4">
    <location>
        <begin position="37"/>
        <end position="57"/>
    </location>
</feature>
<evidence type="ECO:0000256" key="1">
    <source>
        <dbReference type="ARBA" id="ARBA00005964"/>
    </source>
</evidence>
<dbReference type="InterPro" id="IPR050309">
    <property type="entry name" value="Type-B_Carboxylest/Lipase"/>
</dbReference>
<evidence type="ECO:0000256" key="2">
    <source>
        <dbReference type="ARBA" id="ARBA00022801"/>
    </source>
</evidence>
<dbReference type="InterPro" id="IPR019819">
    <property type="entry name" value="Carboxylesterase_B_CS"/>
</dbReference>
<dbReference type="SUPFAM" id="SSF53474">
    <property type="entry name" value="alpha/beta-Hydrolases"/>
    <property type="match status" value="1"/>
</dbReference>
<dbReference type="EMBL" id="JAUSRV010000002">
    <property type="protein sequence ID" value="MDP9969810.1"/>
    <property type="molecule type" value="Genomic_DNA"/>
</dbReference>
<evidence type="ECO:0000256" key="4">
    <source>
        <dbReference type="SAM" id="MobiDB-lite"/>
    </source>
</evidence>
<name>A0AAW8EAJ7_VARPD</name>
<comment type="caution">
    <text evidence="6">The sequence shown here is derived from an EMBL/GenBank/DDBJ whole genome shotgun (WGS) entry which is preliminary data.</text>
</comment>
<dbReference type="InterPro" id="IPR019826">
    <property type="entry name" value="Carboxylesterase_B_AS"/>
</dbReference>
<evidence type="ECO:0000256" key="3">
    <source>
        <dbReference type="RuleBase" id="RU361235"/>
    </source>
</evidence>
<organism evidence="6 7">
    <name type="scientific">Variovorax paradoxus</name>
    <dbReference type="NCBI Taxonomy" id="34073"/>
    <lineage>
        <taxon>Bacteria</taxon>
        <taxon>Pseudomonadati</taxon>
        <taxon>Pseudomonadota</taxon>
        <taxon>Betaproteobacteria</taxon>
        <taxon>Burkholderiales</taxon>
        <taxon>Comamonadaceae</taxon>
        <taxon>Variovorax</taxon>
    </lineage>
</organism>
<evidence type="ECO:0000259" key="5">
    <source>
        <dbReference type="Pfam" id="PF00135"/>
    </source>
</evidence>
<dbReference type="Proteomes" id="UP001224845">
    <property type="component" value="Unassembled WGS sequence"/>
</dbReference>
<accession>A0AAW8EAJ7</accession>
<keyword evidence="2 3" id="KW-0378">Hydrolase</keyword>
<dbReference type="AlphaFoldDB" id="A0AAW8EAJ7"/>
<dbReference type="Pfam" id="PF00135">
    <property type="entry name" value="COesterase"/>
    <property type="match status" value="1"/>
</dbReference>
<dbReference type="RefSeq" id="WP_307592721.1">
    <property type="nucleotide sequence ID" value="NZ_JAUSRV010000002.1"/>
</dbReference>
<reference evidence="6" key="1">
    <citation type="submission" date="2023-07" db="EMBL/GenBank/DDBJ databases">
        <title>Sorghum-associated microbial communities from plants grown in Nebraska, USA.</title>
        <authorList>
            <person name="Schachtman D."/>
        </authorList>
    </citation>
    <scope>NUCLEOTIDE SEQUENCE</scope>
    <source>
        <strain evidence="6">DS3315</strain>
    </source>
</reference>
<evidence type="ECO:0000313" key="7">
    <source>
        <dbReference type="Proteomes" id="UP001224845"/>
    </source>
</evidence>
<feature type="signal peptide" evidence="3">
    <location>
        <begin position="1"/>
        <end position="22"/>
    </location>
</feature>
<dbReference type="Gene3D" id="3.40.50.1820">
    <property type="entry name" value="alpha/beta hydrolase"/>
    <property type="match status" value="1"/>
</dbReference>
<comment type="similarity">
    <text evidence="1 3">Belongs to the type-B carboxylesterase/lipase family.</text>
</comment>
<protein>
    <recommendedName>
        <fullName evidence="3">Carboxylic ester hydrolase</fullName>
        <ecNumber evidence="3">3.1.1.-</ecNumber>
    </recommendedName>
</protein>
<dbReference type="PROSITE" id="PS00941">
    <property type="entry name" value="CARBOXYLESTERASE_B_2"/>
    <property type="match status" value="1"/>
</dbReference>
<dbReference type="PANTHER" id="PTHR11559">
    <property type="entry name" value="CARBOXYLESTERASE"/>
    <property type="match status" value="1"/>
</dbReference>
<feature type="compositionally biased region" description="Pro residues" evidence="4">
    <location>
        <begin position="38"/>
        <end position="53"/>
    </location>
</feature>
<keyword evidence="3" id="KW-0732">Signal</keyword>
<dbReference type="EC" id="3.1.1.-" evidence="3"/>
<evidence type="ECO:0000313" key="6">
    <source>
        <dbReference type="EMBL" id="MDP9969810.1"/>
    </source>
</evidence>
<dbReference type="PROSITE" id="PS00122">
    <property type="entry name" value="CARBOXYLESTERASE_B_1"/>
    <property type="match status" value="1"/>
</dbReference>
<feature type="chain" id="PRO_5043101291" description="Carboxylic ester hydrolase" evidence="3">
    <location>
        <begin position="23"/>
        <end position="600"/>
    </location>
</feature>
<feature type="domain" description="Carboxylesterase type B" evidence="5">
    <location>
        <begin position="58"/>
        <end position="577"/>
    </location>
</feature>
<proteinExistence type="inferred from homology"/>
<dbReference type="InterPro" id="IPR002018">
    <property type="entry name" value="CarbesteraseB"/>
</dbReference>
<sequence>MAATATAAAARALAAAACLALAACGGGSSGGSFSFLPAAPPAPPPPAAPPPAAEGPMVRQTTAGKIEGVDDSASSGTWFWKGVPFAQPPVGALRWRAPVEPEAWSGIRPAAKFGNACLQIGRLFSPGANNTYDATIGTTLGKPVGSEDCLFVNIWRPATDEQNLPVLLFVHGGSNISGYTADPLYDGARLAKAANAVVVTASYRLGILGFLNMPQLRPGGSAGDDSGNFALLDNMAALRFIKNNIANFGGDPGNVTLSGESAGATNLLAVMTSPMAKGLFHKAFEMSGGISLASNLPPGTLPTLAPAAASLAQGQSILEKLLVADGTAADAAAAKAYIGTRTPAQIAEYLRAQEGGAMLATVVASGLGSVAPIPDGTVLPADPIGAIAAGNYAKVPMLAGNTRDEGKLFASLLGTIGFPKPGWIVTDARRFSMMFNFDPDAPPTLTVADIIDASYLPVDTPGTGYNAATAVITKGLFEANRDNLLNTMKTHQSNIWHYRLDWAQEPSPWNDVYGAAHAFDLPFVFGNFSGSLLSNVMGGKANQAGRLALSRAVMASVGAFMRKGDPNTPELGATWATWPSQLRLDATPSAAVVTPAQAVP</sequence>
<gene>
    <name evidence="6" type="ORF">J2W39_001038</name>
</gene>